<dbReference type="GO" id="GO:0006865">
    <property type="term" value="P:amino acid transport"/>
    <property type="evidence" value="ECO:0007669"/>
    <property type="project" value="UniProtKB-KW"/>
</dbReference>
<comment type="caution">
    <text evidence="7">The sequence shown here is derived from an EMBL/GenBank/DDBJ whole genome shotgun (WGS) entry which is preliminary data.</text>
</comment>
<dbReference type="InterPro" id="IPR006311">
    <property type="entry name" value="TAT_signal"/>
</dbReference>
<dbReference type="Proteomes" id="UP000541185">
    <property type="component" value="Unassembled WGS sequence"/>
</dbReference>
<evidence type="ECO:0000259" key="6">
    <source>
        <dbReference type="Pfam" id="PF13458"/>
    </source>
</evidence>
<accession>A0A848HE51</accession>
<dbReference type="PANTHER" id="PTHR47235:SF1">
    <property type="entry name" value="BLR6548 PROTEIN"/>
    <property type="match status" value="1"/>
</dbReference>
<dbReference type="AlphaFoldDB" id="A0A848HE51"/>
<keyword evidence="3 5" id="KW-0732">Signal</keyword>
<dbReference type="Gene3D" id="3.40.50.2300">
    <property type="match status" value="2"/>
</dbReference>
<organism evidence="7 8">
    <name type="scientific">Ramlibacter agri</name>
    <dbReference type="NCBI Taxonomy" id="2728837"/>
    <lineage>
        <taxon>Bacteria</taxon>
        <taxon>Pseudomonadati</taxon>
        <taxon>Pseudomonadota</taxon>
        <taxon>Betaproteobacteria</taxon>
        <taxon>Burkholderiales</taxon>
        <taxon>Comamonadaceae</taxon>
        <taxon>Ramlibacter</taxon>
    </lineage>
</organism>
<evidence type="ECO:0000313" key="8">
    <source>
        <dbReference type="Proteomes" id="UP000541185"/>
    </source>
</evidence>
<reference evidence="7 8" key="1">
    <citation type="submission" date="2020-04" db="EMBL/GenBank/DDBJ databases">
        <title>Ramlibacter sp. G-1-2-2 isolated from soil.</title>
        <authorList>
            <person name="Dahal R.H."/>
        </authorList>
    </citation>
    <scope>NUCLEOTIDE SEQUENCE [LARGE SCALE GENOMIC DNA]</scope>
    <source>
        <strain evidence="7 8">G-1-2-2</strain>
    </source>
</reference>
<feature type="chain" id="PRO_5032295716" evidence="5">
    <location>
        <begin position="26"/>
        <end position="376"/>
    </location>
</feature>
<evidence type="ECO:0000256" key="5">
    <source>
        <dbReference type="SAM" id="SignalP"/>
    </source>
</evidence>
<evidence type="ECO:0000256" key="4">
    <source>
        <dbReference type="ARBA" id="ARBA00022970"/>
    </source>
</evidence>
<keyword evidence="2" id="KW-0813">Transport</keyword>
<dbReference type="SUPFAM" id="SSF53822">
    <property type="entry name" value="Periplasmic binding protein-like I"/>
    <property type="match status" value="1"/>
</dbReference>
<dbReference type="InterPro" id="IPR028081">
    <property type="entry name" value="Leu-bd"/>
</dbReference>
<dbReference type="EMBL" id="JABBFX010000003">
    <property type="protein sequence ID" value="NML47760.1"/>
    <property type="molecule type" value="Genomic_DNA"/>
</dbReference>
<evidence type="ECO:0000313" key="7">
    <source>
        <dbReference type="EMBL" id="NML47760.1"/>
    </source>
</evidence>
<comment type="similarity">
    <text evidence="1">Belongs to the leucine-binding protein family.</text>
</comment>
<keyword evidence="4" id="KW-0029">Amino-acid transport</keyword>
<dbReference type="PANTHER" id="PTHR47235">
    <property type="entry name" value="BLR6548 PROTEIN"/>
    <property type="match status" value="1"/>
</dbReference>
<dbReference type="PROSITE" id="PS51318">
    <property type="entry name" value="TAT"/>
    <property type="match status" value="1"/>
</dbReference>
<gene>
    <name evidence="7" type="ORF">HHL11_28690</name>
</gene>
<dbReference type="CDD" id="cd06326">
    <property type="entry name" value="PBP1_ABC_ligand_binding-like"/>
    <property type="match status" value="1"/>
</dbReference>
<proteinExistence type="inferred from homology"/>
<evidence type="ECO:0000256" key="1">
    <source>
        <dbReference type="ARBA" id="ARBA00010062"/>
    </source>
</evidence>
<name>A0A848HE51_9BURK</name>
<evidence type="ECO:0000256" key="3">
    <source>
        <dbReference type="ARBA" id="ARBA00022729"/>
    </source>
</evidence>
<protein>
    <submittedName>
        <fullName evidence="7">ABC transporter substrate-binding protein</fullName>
    </submittedName>
</protein>
<feature type="domain" description="Leucine-binding protein" evidence="6">
    <location>
        <begin position="36"/>
        <end position="361"/>
    </location>
</feature>
<dbReference type="InterPro" id="IPR000709">
    <property type="entry name" value="Leu_Ile_Val-bd"/>
</dbReference>
<sequence>MLTRRNFTRGAAGAAALLAAPVLRAQPDRILLAQSAPFSGPAAQLGIQFNQGAQLYLDQVNAQGGVHKMPVELVHLDDGYEPDRCADNTRKLLAQDPIALFGYIGTPTSLAALPLATAAKAPFIAPFTGAMSLRDPFNRLVFHLRASYNDETALIVKQLTNVGLQKIGVFYQDDAYGKAGLDGMELALAAHKLQPVARATVARNSVNVAPAVKALLAAAPDAIVQISAYKSCAAFIRAARAAGYGGTFYNVSFVGTQALADELGKDAAGVVVSQVVPSPYNPARPITREFAEAVKKAGGPHQANFSSMEGWLAARLLVDGLKHGPAKPTREGLVAGLEALGSRDYGGFSTSFSSTDHVASSFVELSMLTADGRVRT</sequence>
<dbReference type="InterPro" id="IPR028082">
    <property type="entry name" value="Peripla_BP_I"/>
</dbReference>
<dbReference type="PRINTS" id="PR00337">
    <property type="entry name" value="LEUILEVALBP"/>
</dbReference>
<feature type="signal peptide" evidence="5">
    <location>
        <begin position="1"/>
        <end position="25"/>
    </location>
</feature>
<keyword evidence="8" id="KW-1185">Reference proteome</keyword>
<dbReference type="RefSeq" id="WP_169422019.1">
    <property type="nucleotide sequence ID" value="NZ_JABBFX010000003.1"/>
</dbReference>
<evidence type="ECO:0000256" key="2">
    <source>
        <dbReference type="ARBA" id="ARBA00022448"/>
    </source>
</evidence>
<dbReference type="Pfam" id="PF13458">
    <property type="entry name" value="Peripla_BP_6"/>
    <property type="match status" value="1"/>
</dbReference>